<dbReference type="InterPro" id="IPR016186">
    <property type="entry name" value="C-type_lectin-like/link_sf"/>
</dbReference>
<feature type="signal peptide" evidence="3">
    <location>
        <begin position="1"/>
        <end position="18"/>
    </location>
</feature>
<evidence type="ECO:0000313" key="6">
    <source>
        <dbReference type="EMBL" id="CAJ1086193.1"/>
    </source>
</evidence>
<feature type="domain" description="C-type lectin" evidence="4">
    <location>
        <begin position="22"/>
        <end position="131"/>
    </location>
</feature>
<keyword evidence="1" id="KW-0677">Repeat</keyword>
<dbReference type="Gene3D" id="3.10.100.10">
    <property type="entry name" value="Mannose-Binding Protein A, subunit A"/>
    <property type="match status" value="1"/>
</dbReference>
<evidence type="ECO:0000259" key="4">
    <source>
        <dbReference type="PROSITE" id="PS50041"/>
    </source>
</evidence>
<dbReference type="PROSITE" id="PS50853">
    <property type="entry name" value="FN3"/>
    <property type="match status" value="4"/>
</dbReference>
<proteinExistence type="predicted"/>
<accession>A0AAV1HJT6</accession>
<dbReference type="SMART" id="SM00060">
    <property type="entry name" value="FN3"/>
    <property type="match status" value="5"/>
</dbReference>
<dbReference type="CDD" id="cd00063">
    <property type="entry name" value="FN3"/>
    <property type="match status" value="5"/>
</dbReference>
<dbReference type="Proteomes" id="UP001178508">
    <property type="component" value="Chromosome 23"/>
</dbReference>
<organism evidence="6 7">
    <name type="scientific">Xyrichtys novacula</name>
    <name type="common">Pearly razorfish</name>
    <name type="synonym">Hemipteronotus novacula</name>
    <dbReference type="NCBI Taxonomy" id="13765"/>
    <lineage>
        <taxon>Eukaryota</taxon>
        <taxon>Metazoa</taxon>
        <taxon>Chordata</taxon>
        <taxon>Craniata</taxon>
        <taxon>Vertebrata</taxon>
        <taxon>Euteleostomi</taxon>
        <taxon>Actinopterygii</taxon>
        <taxon>Neopterygii</taxon>
        <taxon>Teleostei</taxon>
        <taxon>Neoteleostei</taxon>
        <taxon>Acanthomorphata</taxon>
        <taxon>Eupercaria</taxon>
        <taxon>Labriformes</taxon>
        <taxon>Labridae</taxon>
        <taxon>Xyrichtys</taxon>
    </lineage>
</organism>
<feature type="chain" id="PRO_5043662290" evidence="3">
    <location>
        <begin position="19"/>
        <end position="764"/>
    </location>
</feature>
<evidence type="ECO:0000256" key="1">
    <source>
        <dbReference type="ARBA" id="ARBA00022737"/>
    </source>
</evidence>
<reference evidence="6" key="1">
    <citation type="submission" date="2023-08" db="EMBL/GenBank/DDBJ databases">
        <authorList>
            <person name="Alioto T."/>
            <person name="Alioto T."/>
            <person name="Gomez Garrido J."/>
        </authorList>
    </citation>
    <scope>NUCLEOTIDE SEQUENCE</scope>
</reference>
<dbReference type="InterPro" id="IPR016187">
    <property type="entry name" value="CTDL_fold"/>
</dbReference>
<evidence type="ECO:0000256" key="2">
    <source>
        <dbReference type="SAM" id="MobiDB-lite"/>
    </source>
</evidence>
<feature type="domain" description="Fibronectin type-III" evidence="5">
    <location>
        <begin position="284"/>
        <end position="367"/>
    </location>
</feature>
<dbReference type="PANTHER" id="PTHR46708:SF11">
    <property type="entry name" value="RECEPTOR-TYPE TYROSINE-PROTEIN PHOSPHATASE ETA-LIKE"/>
    <property type="match status" value="1"/>
</dbReference>
<gene>
    <name evidence="6" type="ORF">XNOV1_A039647</name>
</gene>
<feature type="compositionally biased region" description="Low complexity" evidence="2">
    <location>
        <begin position="218"/>
        <end position="229"/>
    </location>
</feature>
<feature type="region of interest" description="Disordered" evidence="2">
    <location>
        <begin position="203"/>
        <end position="230"/>
    </location>
</feature>
<dbReference type="InterPro" id="IPR036116">
    <property type="entry name" value="FN3_sf"/>
</dbReference>
<sequence length="764" mass="84838">MAELFLIICALISSYSAAELEYFNQSEILTWDEARSHCQICFKDLATLTPQNTRNITDKVSTDSWIGLRKNFNSTSNSDEDGYSSNSTSNNATNSSILMPWSRWANGDPLTFQNWYPGWPVFKKPPPPRDCCSCSCTCPATTTPRTTTAAYFTDFTTPGVTGSGRVEENTQGDVTNYANSSTDQTMTDVYAFSVYDTTNETLSTDSTNIPKRKAPGFTTSPPTMTSAPPIESECVRSPMLTPDIPDSEDENYIEDSCVAVLSFGAWIEKECSERLPFICYDERFVGEVNVTNVTTTSASLKWPKGPGNISHYRVEVNGQEEPTDRLTNVTFDLEDLTGGNLYSVQVFPVKCERDLNPQKVDFYTTPNKVRNLTAAKMTETSIFLSWDKPDGKADLYVVKWLEEETETSTEGVEVDGLTPGSLYNFTVIAGVKDKSEWSEESRISQYTRPGKVSNLRASENTNTSLWLQWDPPKGNSLSYLVMAVDSDNNDTLVDPKVVEQTKVELTGLPQGTKITLSVRALVGDTLKGAEVTIQSYTSPEPISNLILTPDDHSLSATWNPPQSNYSSFNITLTFNGSVVDTEYDLTKPSETFKDLMSAADYTVTVWAVSGSFKSPPVTKSKFTLPKPPTDLKVTMTEKNKLSFEWDAPSGTASNTYMVNISSSFWGESYPQTVKDQTSHTFDGLRSGTSYKIEVRTDAGGTFSSPVTVSRFTVPETREVSLSMLCSSPEILLCDKKDTRESVLRQLEAFLERELGREVFWELEK</sequence>
<dbReference type="PROSITE" id="PS50041">
    <property type="entry name" value="C_TYPE_LECTIN_2"/>
    <property type="match status" value="1"/>
</dbReference>
<feature type="domain" description="Fibronectin type-III" evidence="5">
    <location>
        <begin position="368"/>
        <end position="450"/>
    </location>
</feature>
<dbReference type="SUPFAM" id="SSF49265">
    <property type="entry name" value="Fibronectin type III"/>
    <property type="match status" value="3"/>
</dbReference>
<feature type="domain" description="Fibronectin type-III" evidence="5">
    <location>
        <begin position="451"/>
        <end position="541"/>
    </location>
</feature>
<evidence type="ECO:0000256" key="3">
    <source>
        <dbReference type="SAM" id="SignalP"/>
    </source>
</evidence>
<feature type="domain" description="Fibronectin type-III" evidence="5">
    <location>
        <begin position="627"/>
        <end position="716"/>
    </location>
</feature>
<evidence type="ECO:0000259" key="5">
    <source>
        <dbReference type="PROSITE" id="PS50853"/>
    </source>
</evidence>
<dbReference type="PANTHER" id="PTHR46708">
    <property type="entry name" value="TENASCIN"/>
    <property type="match status" value="1"/>
</dbReference>
<dbReference type="SUPFAM" id="SSF56436">
    <property type="entry name" value="C-type lectin-like"/>
    <property type="match status" value="1"/>
</dbReference>
<dbReference type="InterPro" id="IPR003961">
    <property type="entry name" value="FN3_dom"/>
</dbReference>
<keyword evidence="3" id="KW-0732">Signal</keyword>
<dbReference type="Pfam" id="PF00041">
    <property type="entry name" value="fn3"/>
    <property type="match status" value="5"/>
</dbReference>
<evidence type="ECO:0000313" key="7">
    <source>
        <dbReference type="Proteomes" id="UP001178508"/>
    </source>
</evidence>
<name>A0AAV1HJT6_XYRNO</name>
<dbReference type="InterPro" id="IPR001304">
    <property type="entry name" value="C-type_lectin-like"/>
</dbReference>
<keyword evidence="7" id="KW-1185">Reference proteome</keyword>
<protein>
    <submittedName>
        <fullName evidence="6">Receptor-type tyrosine-protein phosphatase eta-like</fullName>
    </submittedName>
</protein>
<dbReference type="AlphaFoldDB" id="A0AAV1HJT6"/>
<dbReference type="InterPro" id="IPR050991">
    <property type="entry name" value="ECM_Regulatory_Proteins"/>
</dbReference>
<dbReference type="InterPro" id="IPR013783">
    <property type="entry name" value="Ig-like_fold"/>
</dbReference>
<dbReference type="CDD" id="cd00037">
    <property type="entry name" value="CLECT"/>
    <property type="match status" value="1"/>
</dbReference>
<dbReference type="EMBL" id="OY660886">
    <property type="protein sequence ID" value="CAJ1086193.1"/>
    <property type="molecule type" value="Genomic_DNA"/>
</dbReference>
<keyword evidence="6" id="KW-0675">Receptor</keyword>
<dbReference type="Gene3D" id="2.60.40.10">
    <property type="entry name" value="Immunoglobulins"/>
    <property type="match status" value="5"/>
</dbReference>